<dbReference type="SUPFAM" id="SSF55008">
    <property type="entry name" value="HMA, heavy metal-associated domain"/>
    <property type="match status" value="1"/>
</dbReference>
<accession>A0A3R9E1S3</accession>
<evidence type="ECO:0000256" key="2">
    <source>
        <dbReference type="ARBA" id="ARBA00006024"/>
    </source>
</evidence>
<keyword evidence="3 10" id="KW-0812">Transmembrane</keyword>
<feature type="domain" description="HMA" evidence="11">
    <location>
        <begin position="9"/>
        <end position="71"/>
    </location>
</feature>
<comment type="subcellular location">
    <subcellularLocation>
        <location evidence="1">Cell membrane</location>
        <topology evidence="1">Multi-pass membrane protein</topology>
    </subcellularLocation>
</comment>
<feature type="transmembrane region" description="Helical" evidence="10">
    <location>
        <begin position="158"/>
        <end position="175"/>
    </location>
</feature>
<evidence type="ECO:0000256" key="7">
    <source>
        <dbReference type="ARBA" id="ARBA00022967"/>
    </source>
</evidence>
<dbReference type="NCBIfam" id="TIGR01494">
    <property type="entry name" value="ATPase_P-type"/>
    <property type="match status" value="1"/>
</dbReference>
<name>A0A3R9E1S3_9PSEU</name>
<evidence type="ECO:0000256" key="1">
    <source>
        <dbReference type="ARBA" id="ARBA00004651"/>
    </source>
</evidence>
<feature type="transmembrane region" description="Helical" evidence="10">
    <location>
        <begin position="692"/>
        <end position="711"/>
    </location>
</feature>
<dbReference type="InterPro" id="IPR036163">
    <property type="entry name" value="HMA_dom_sf"/>
</dbReference>
<reference evidence="12 13" key="1">
    <citation type="submission" date="2018-12" db="EMBL/GenBank/DDBJ databases">
        <title>Amycolatopsis eburnea sp. nov. actinomycete associate with arbuscular mycorrhiza fungal spore.</title>
        <authorList>
            <person name="Lumyong S."/>
            <person name="Chaiya L."/>
        </authorList>
    </citation>
    <scope>NUCLEOTIDE SEQUENCE [LARGE SCALE GENOMIC DNA]</scope>
    <source>
        <strain evidence="12 13">GLM-1</strain>
    </source>
</reference>
<dbReference type="PROSITE" id="PS01229">
    <property type="entry name" value="COF_2"/>
    <property type="match status" value="1"/>
</dbReference>
<keyword evidence="9 10" id="KW-0472">Membrane</keyword>
<dbReference type="GO" id="GO:0055070">
    <property type="term" value="P:copper ion homeostasis"/>
    <property type="evidence" value="ECO:0007669"/>
    <property type="project" value="TreeGrafter"/>
</dbReference>
<dbReference type="SUPFAM" id="SSF81665">
    <property type="entry name" value="Calcium ATPase, transmembrane domain M"/>
    <property type="match status" value="1"/>
</dbReference>
<keyword evidence="6 10" id="KW-0067">ATP-binding</keyword>
<dbReference type="PRINTS" id="PR00940">
    <property type="entry name" value="CATPATPASEA"/>
</dbReference>
<evidence type="ECO:0000256" key="5">
    <source>
        <dbReference type="ARBA" id="ARBA00022741"/>
    </source>
</evidence>
<dbReference type="Gene3D" id="3.30.70.100">
    <property type="match status" value="1"/>
</dbReference>
<evidence type="ECO:0000256" key="6">
    <source>
        <dbReference type="ARBA" id="ARBA00022840"/>
    </source>
</evidence>
<dbReference type="PANTHER" id="PTHR43520:SF8">
    <property type="entry name" value="P-TYPE CU(+) TRANSPORTER"/>
    <property type="match status" value="1"/>
</dbReference>
<dbReference type="Gene3D" id="3.40.1110.10">
    <property type="entry name" value="Calcium-transporting ATPase, cytoplasmic domain N"/>
    <property type="match status" value="1"/>
</dbReference>
<dbReference type="InterPro" id="IPR008250">
    <property type="entry name" value="ATPase_P-typ_transduc_dom_A_sf"/>
</dbReference>
<evidence type="ECO:0000256" key="4">
    <source>
        <dbReference type="ARBA" id="ARBA00022723"/>
    </source>
</evidence>
<dbReference type="GO" id="GO:0005524">
    <property type="term" value="F:ATP binding"/>
    <property type="evidence" value="ECO:0007669"/>
    <property type="project" value="UniProtKB-UniRule"/>
</dbReference>
<dbReference type="Pfam" id="PF00702">
    <property type="entry name" value="Hydrolase"/>
    <property type="match status" value="1"/>
</dbReference>
<dbReference type="InterPro" id="IPR018303">
    <property type="entry name" value="ATPase_P-typ_P_site"/>
</dbReference>
<feature type="transmembrane region" description="Helical" evidence="10">
    <location>
        <begin position="119"/>
        <end position="138"/>
    </location>
</feature>
<feature type="transmembrane region" description="Helical" evidence="10">
    <location>
        <begin position="378"/>
        <end position="399"/>
    </location>
</feature>
<dbReference type="CDD" id="cd00371">
    <property type="entry name" value="HMA"/>
    <property type="match status" value="1"/>
</dbReference>
<dbReference type="Gene3D" id="3.40.50.1000">
    <property type="entry name" value="HAD superfamily/HAD-like"/>
    <property type="match status" value="1"/>
</dbReference>
<dbReference type="InterPro" id="IPR006121">
    <property type="entry name" value="HMA_dom"/>
</dbReference>
<dbReference type="AlphaFoldDB" id="A0A3R9E1S3"/>
<proteinExistence type="inferred from homology"/>
<keyword evidence="7" id="KW-1278">Translocase</keyword>
<evidence type="ECO:0000256" key="9">
    <source>
        <dbReference type="ARBA" id="ARBA00023136"/>
    </source>
</evidence>
<dbReference type="InterPro" id="IPR027256">
    <property type="entry name" value="P-typ_ATPase_IB"/>
</dbReference>
<keyword evidence="8 10" id="KW-1133">Transmembrane helix</keyword>
<dbReference type="CDD" id="cd02094">
    <property type="entry name" value="P-type_ATPase_Cu-like"/>
    <property type="match status" value="1"/>
</dbReference>
<evidence type="ECO:0000256" key="8">
    <source>
        <dbReference type="ARBA" id="ARBA00022989"/>
    </source>
</evidence>
<dbReference type="SFLD" id="SFLDS00003">
    <property type="entry name" value="Haloacid_Dehalogenase"/>
    <property type="match status" value="1"/>
</dbReference>
<dbReference type="SFLD" id="SFLDG00002">
    <property type="entry name" value="C1.7:_P-type_atpase_like"/>
    <property type="match status" value="1"/>
</dbReference>
<dbReference type="InterPro" id="IPR059000">
    <property type="entry name" value="ATPase_P-type_domA"/>
</dbReference>
<dbReference type="PROSITE" id="PS00154">
    <property type="entry name" value="ATPASE_E1_E2"/>
    <property type="match status" value="1"/>
</dbReference>
<feature type="transmembrane region" description="Helical" evidence="10">
    <location>
        <begin position="93"/>
        <end position="113"/>
    </location>
</feature>
<keyword evidence="13" id="KW-1185">Reference proteome</keyword>
<evidence type="ECO:0000313" key="12">
    <source>
        <dbReference type="EMBL" id="RSD14298.1"/>
    </source>
</evidence>
<comment type="similarity">
    <text evidence="2 10">Belongs to the cation transport ATPase (P-type) (TC 3.A.3) family. Type IB subfamily.</text>
</comment>
<keyword evidence="5 10" id="KW-0547">Nucleotide-binding</keyword>
<dbReference type="Proteomes" id="UP000267081">
    <property type="component" value="Unassembled WGS sequence"/>
</dbReference>
<dbReference type="InterPro" id="IPR001757">
    <property type="entry name" value="P_typ_ATPase"/>
</dbReference>
<dbReference type="Gene3D" id="2.70.150.10">
    <property type="entry name" value="Calcium-transporting ATPase, cytoplasmic transduction domain A"/>
    <property type="match status" value="1"/>
</dbReference>
<dbReference type="SUPFAM" id="SSF56784">
    <property type="entry name" value="HAD-like"/>
    <property type="match status" value="1"/>
</dbReference>
<dbReference type="InterPro" id="IPR023214">
    <property type="entry name" value="HAD_sf"/>
</dbReference>
<dbReference type="Pfam" id="PF00403">
    <property type="entry name" value="HMA"/>
    <property type="match status" value="1"/>
</dbReference>
<protein>
    <submittedName>
        <fullName evidence="12">Copper-translocating P-type ATPase</fullName>
    </submittedName>
</protein>
<dbReference type="InterPro" id="IPR017969">
    <property type="entry name" value="Heavy-metal-associated_CS"/>
</dbReference>
<keyword evidence="10" id="KW-1003">Cell membrane</keyword>
<dbReference type="PRINTS" id="PR00119">
    <property type="entry name" value="CATATPASE"/>
</dbReference>
<evidence type="ECO:0000256" key="10">
    <source>
        <dbReference type="RuleBase" id="RU362081"/>
    </source>
</evidence>
<sequence length="748" mass="77081">MTTASPAVRRAELVVGGMTCAACATRVERKLNKLEGVTASVNYATERAVVHTAVPDEMLVAEVTRAGYRAEVLGRDRPTDGPAADVRRIWQRLVIALLLGVPAADLSFTLALVPSLRFPGWQLVVLALGLPVVTWCAWPFHAKAAAALKQRTTSMDTLVSTGIIAATLWSGYAMTRPAPSAVLDGGWGLLLRPSGSLYLDVAVGVTIFVLAGRLYEAKVKHASGDALRALGELGVKDVTIVGADGREKLIPAGDLRPGDHFVVRPGETVATDGVVVSGSCAVDGSAMTGESVPREATAGDPVLGATVAIGGRIVVRATSVGEDTRLGRLTRLVENALFEKARVQRVADRISAVFVPVVLALAAGTFVVWYAVGGAAEPAFGAGLAVLIIACPCALGLATPTAMLVASGRGAQLGVFLKGHQAIEAARAVDTVVLDKTGTVTTGRIAVTGIHPHGVEADEVLRLTAAVEQASEHLIATAIVTEADRTIGAVPMVTGFHALAGLGARGEVEGHDVVVGSLRLLADSGVTVPPEVRTEAARSEGEGSGVVAVARDGVAIGVLAIADTLRRGSAEAVAELHALGLRTILLTGDREPTARAIAAELGIDEVIAEVLPDEKAAVIQRLRREGRTVAMVGDGINDAPALAGADLGFALVTGTDVAANAADVVLVGTDLRVLARAVRLARATLRTIRGNLWWAFGYNVAAIPVAAAGLLNPLISAAAMAASSLFVVSNSLRLRSFDAARAQTTDTQ</sequence>
<organism evidence="12 13">
    <name type="scientific">Amycolatopsis eburnea</name>
    <dbReference type="NCBI Taxonomy" id="2267691"/>
    <lineage>
        <taxon>Bacteria</taxon>
        <taxon>Bacillati</taxon>
        <taxon>Actinomycetota</taxon>
        <taxon>Actinomycetes</taxon>
        <taxon>Pseudonocardiales</taxon>
        <taxon>Pseudonocardiaceae</taxon>
        <taxon>Amycolatopsis</taxon>
    </lineage>
</organism>
<feature type="transmembrane region" description="Helical" evidence="10">
    <location>
        <begin position="350"/>
        <end position="372"/>
    </location>
</feature>
<dbReference type="NCBIfam" id="TIGR01525">
    <property type="entry name" value="ATPase-IB_hvy"/>
    <property type="match status" value="1"/>
</dbReference>
<dbReference type="PROSITE" id="PS01047">
    <property type="entry name" value="HMA_1"/>
    <property type="match status" value="1"/>
</dbReference>
<evidence type="ECO:0000256" key="3">
    <source>
        <dbReference type="ARBA" id="ARBA00022692"/>
    </source>
</evidence>
<evidence type="ECO:0000313" key="13">
    <source>
        <dbReference type="Proteomes" id="UP000267081"/>
    </source>
</evidence>
<dbReference type="PROSITE" id="PS50846">
    <property type="entry name" value="HMA_2"/>
    <property type="match status" value="1"/>
</dbReference>
<dbReference type="InterPro" id="IPR036412">
    <property type="entry name" value="HAD-like_sf"/>
</dbReference>
<comment type="caution">
    <text evidence="12">The sequence shown here is derived from an EMBL/GenBank/DDBJ whole genome shotgun (WGS) entry which is preliminary data.</text>
</comment>
<dbReference type="Pfam" id="PF00122">
    <property type="entry name" value="E1-E2_ATPase"/>
    <property type="match status" value="1"/>
</dbReference>
<feature type="transmembrane region" description="Helical" evidence="10">
    <location>
        <begin position="717"/>
        <end position="734"/>
    </location>
</feature>
<dbReference type="PANTHER" id="PTHR43520">
    <property type="entry name" value="ATP7, ISOFORM B"/>
    <property type="match status" value="1"/>
</dbReference>
<dbReference type="EMBL" id="RSEC01000058">
    <property type="protein sequence ID" value="RSD14298.1"/>
    <property type="molecule type" value="Genomic_DNA"/>
</dbReference>
<evidence type="ECO:0000259" key="11">
    <source>
        <dbReference type="PROSITE" id="PS50846"/>
    </source>
</evidence>
<dbReference type="GO" id="GO:0005886">
    <property type="term" value="C:plasma membrane"/>
    <property type="evidence" value="ECO:0007669"/>
    <property type="project" value="UniProtKB-SubCell"/>
</dbReference>
<dbReference type="InterPro" id="IPR000579">
    <property type="entry name" value="Cation-trans_P-type_ATPase_A/B"/>
</dbReference>
<dbReference type="GO" id="GO:0043682">
    <property type="term" value="F:P-type divalent copper transporter activity"/>
    <property type="evidence" value="ECO:0007669"/>
    <property type="project" value="TreeGrafter"/>
</dbReference>
<dbReference type="InterPro" id="IPR023298">
    <property type="entry name" value="ATPase_P-typ_TM_dom_sf"/>
</dbReference>
<keyword evidence="4 10" id="KW-0479">Metal-binding</keyword>
<dbReference type="SFLD" id="SFLDF00027">
    <property type="entry name" value="p-type_atpase"/>
    <property type="match status" value="1"/>
</dbReference>
<dbReference type="NCBIfam" id="TIGR01511">
    <property type="entry name" value="ATPase-IB1_Cu"/>
    <property type="match status" value="1"/>
</dbReference>
<dbReference type="SUPFAM" id="SSF81653">
    <property type="entry name" value="Calcium ATPase, transduction domain A"/>
    <property type="match status" value="1"/>
</dbReference>
<feature type="transmembrane region" description="Helical" evidence="10">
    <location>
        <begin position="195"/>
        <end position="215"/>
    </location>
</feature>
<gene>
    <name evidence="12" type="ORF">EIY87_28160</name>
</gene>
<dbReference type="GO" id="GO:0005507">
    <property type="term" value="F:copper ion binding"/>
    <property type="evidence" value="ECO:0007669"/>
    <property type="project" value="TreeGrafter"/>
</dbReference>
<dbReference type="GO" id="GO:0016887">
    <property type="term" value="F:ATP hydrolysis activity"/>
    <property type="evidence" value="ECO:0007669"/>
    <property type="project" value="InterPro"/>
</dbReference>
<dbReference type="InterPro" id="IPR023299">
    <property type="entry name" value="ATPase_P-typ_cyto_dom_N"/>
</dbReference>
<dbReference type="InterPro" id="IPR044492">
    <property type="entry name" value="P_typ_ATPase_HD_dom"/>
</dbReference>
<dbReference type="OrthoDB" id="7059309at2"/>